<dbReference type="SUPFAM" id="SSF50494">
    <property type="entry name" value="Trypsin-like serine proteases"/>
    <property type="match status" value="1"/>
</dbReference>
<reference evidence="7 8" key="1">
    <citation type="submission" date="2023-04" db="EMBL/GenBank/DDBJ databases">
        <title>The genome sequence of Polyangium sorediatum DSM14670.</title>
        <authorList>
            <person name="Zhang X."/>
        </authorList>
    </citation>
    <scope>NUCLEOTIDE SEQUENCE [LARGE SCALE GENOMIC DNA]</scope>
    <source>
        <strain evidence="7 8">DSM 14670</strain>
    </source>
</reference>
<comment type="caution">
    <text evidence="7">The sequence shown here is derived from an EMBL/GenBank/DDBJ whole genome shotgun (WGS) entry which is preliminary data.</text>
</comment>
<evidence type="ECO:0000259" key="6">
    <source>
        <dbReference type="PROSITE" id="PS50106"/>
    </source>
</evidence>
<name>A0ABT6NRN4_9BACT</name>
<dbReference type="EMBL" id="JARZHI010000011">
    <property type="protein sequence ID" value="MDI1430936.1"/>
    <property type="molecule type" value="Genomic_DNA"/>
</dbReference>
<dbReference type="PROSITE" id="PS50106">
    <property type="entry name" value="PDZ"/>
    <property type="match status" value="1"/>
</dbReference>
<dbReference type="PROSITE" id="PS51257">
    <property type="entry name" value="PROKAR_LIPOPROTEIN"/>
    <property type="match status" value="1"/>
</dbReference>
<dbReference type="InterPro" id="IPR001478">
    <property type="entry name" value="PDZ"/>
</dbReference>
<evidence type="ECO:0000256" key="4">
    <source>
        <dbReference type="SAM" id="MobiDB-lite"/>
    </source>
</evidence>
<evidence type="ECO:0000256" key="1">
    <source>
        <dbReference type="ARBA" id="ARBA00010541"/>
    </source>
</evidence>
<dbReference type="Proteomes" id="UP001160301">
    <property type="component" value="Unassembled WGS sequence"/>
</dbReference>
<dbReference type="PRINTS" id="PR00834">
    <property type="entry name" value="PROTEASES2C"/>
</dbReference>
<protein>
    <submittedName>
        <fullName evidence="7">Trypsin-like peptidase domain-containing protein</fullName>
    </submittedName>
</protein>
<dbReference type="RefSeq" id="WP_284720537.1">
    <property type="nucleotide sequence ID" value="NZ_JARZHI010000011.1"/>
</dbReference>
<sequence>MNSRRPLLSRIVLISWLLVAASACGKGGGASSGSSPPGEGTSSLPPGAIALPSSTASTGPPALAQTGLSAPAVVTAEGAPISFAPLAKKADPAVATVKARVEKETSSGRRRAVSEGLGTAFVYDPEGFMLTNNHVIEDATDIVVGFVDGREMRATVVGRDKHTDIAVLRVDERGLPSLSLGDSDGIDVGDWVVAIGNPFGLSHTVSAGILSAKGRTRDDVKGLDPSGYFNFLQTDASINPGNSGGPLLNMRSEVVGINAAVRANANNIGFAIPINMVKQLLPMLLRDGKIRRSALGVFVDGLNPIEAGRLRRPDRKGAWVQKVIAGGPADRAGLSPDDVIVAFDGKSVADPNELRWLASIAGVNKTVTLRIARLERVFDVRVTLSELEPIDDREEP</sequence>
<keyword evidence="3" id="KW-0378">Hydrolase</keyword>
<feature type="chain" id="PRO_5047334525" evidence="5">
    <location>
        <begin position="26"/>
        <end position="396"/>
    </location>
</feature>
<dbReference type="Gene3D" id="2.40.10.120">
    <property type="match status" value="1"/>
</dbReference>
<dbReference type="InterPro" id="IPR009003">
    <property type="entry name" value="Peptidase_S1_PA"/>
</dbReference>
<dbReference type="Pfam" id="PF13180">
    <property type="entry name" value="PDZ_2"/>
    <property type="match status" value="1"/>
</dbReference>
<evidence type="ECO:0000256" key="3">
    <source>
        <dbReference type="ARBA" id="ARBA00022801"/>
    </source>
</evidence>
<dbReference type="PANTHER" id="PTHR22939">
    <property type="entry name" value="SERINE PROTEASE FAMILY S1C HTRA-RELATED"/>
    <property type="match status" value="1"/>
</dbReference>
<accession>A0ABT6NRN4</accession>
<comment type="similarity">
    <text evidence="1">Belongs to the peptidase S1C family.</text>
</comment>
<organism evidence="7 8">
    <name type="scientific">Polyangium sorediatum</name>
    <dbReference type="NCBI Taxonomy" id="889274"/>
    <lineage>
        <taxon>Bacteria</taxon>
        <taxon>Pseudomonadati</taxon>
        <taxon>Myxococcota</taxon>
        <taxon>Polyangia</taxon>
        <taxon>Polyangiales</taxon>
        <taxon>Polyangiaceae</taxon>
        <taxon>Polyangium</taxon>
    </lineage>
</organism>
<evidence type="ECO:0000256" key="2">
    <source>
        <dbReference type="ARBA" id="ARBA00022670"/>
    </source>
</evidence>
<evidence type="ECO:0000313" key="7">
    <source>
        <dbReference type="EMBL" id="MDI1430936.1"/>
    </source>
</evidence>
<dbReference type="InterPro" id="IPR001940">
    <property type="entry name" value="Peptidase_S1C"/>
</dbReference>
<keyword evidence="2" id="KW-0645">Protease</keyword>
<dbReference type="Gene3D" id="2.30.42.10">
    <property type="match status" value="1"/>
</dbReference>
<gene>
    <name evidence="7" type="ORF">QHF89_15685</name>
</gene>
<evidence type="ECO:0000256" key="5">
    <source>
        <dbReference type="SAM" id="SignalP"/>
    </source>
</evidence>
<evidence type="ECO:0000313" key="8">
    <source>
        <dbReference type="Proteomes" id="UP001160301"/>
    </source>
</evidence>
<proteinExistence type="inferred from homology"/>
<dbReference type="SUPFAM" id="SSF50156">
    <property type="entry name" value="PDZ domain-like"/>
    <property type="match status" value="1"/>
</dbReference>
<feature type="signal peptide" evidence="5">
    <location>
        <begin position="1"/>
        <end position="25"/>
    </location>
</feature>
<feature type="domain" description="PDZ" evidence="6">
    <location>
        <begin position="284"/>
        <end position="375"/>
    </location>
</feature>
<dbReference type="InterPro" id="IPR036034">
    <property type="entry name" value="PDZ_sf"/>
</dbReference>
<dbReference type="PANTHER" id="PTHR22939:SF129">
    <property type="entry name" value="SERINE PROTEASE HTRA2, MITOCHONDRIAL"/>
    <property type="match status" value="1"/>
</dbReference>
<dbReference type="SMART" id="SM00228">
    <property type="entry name" value="PDZ"/>
    <property type="match status" value="1"/>
</dbReference>
<feature type="compositionally biased region" description="Low complexity" evidence="4">
    <location>
        <begin position="32"/>
        <end position="47"/>
    </location>
</feature>
<keyword evidence="8" id="KW-1185">Reference proteome</keyword>
<feature type="region of interest" description="Disordered" evidence="4">
    <location>
        <begin position="27"/>
        <end position="63"/>
    </location>
</feature>
<dbReference type="Pfam" id="PF13365">
    <property type="entry name" value="Trypsin_2"/>
    <property type="match status" value="1"/>
</dbReference>
<keyword evidence="5" id="KW-0732">Signal</keyword>